<sequence>MAQYLNEELQYVDDYFNIVEFDDEFGENKQKMDTSAGEARSGKDVQGIPGRGSISRGISTAR</sequence>
<evidence type="ECO:0000313" key="2">
    <source>
        <dbReference type="EMBL" id="KAK1308692.1"/>
    </source>
</evidence>
<evidence type="ECO:0000313" key="3">
    <source>
        <dbReference type="Proteomes" id="UP001180020"/>
    </source>
</evidence>
<dbReference type="AlphaFoldDB" id="A0AAV9E9M0"/>
<dbReference type="EMBL" id="JAUJYO010000009">
    <property type="protein sequence ID" value="KAK1308692.1"/>
    <property type="molecule type" value="Genomic_DNA"/>
</dbReference>
<gene>
    <name evidence="2" type="ORF">QJS10_CPA09g00547</name>
</gene>
<protein>
    <submittedName>
        <fullName evidence="2">Uncharacterized protein</fullName>
    </submittedName>
</protein>
<feature type="region of interest" description="Disordered" evidence="1">
    <location>
        <begin position="33"/>
        <end position="62"/>
    </location>
</feature>
<proteinExistence type="predicted"/>
<dbReference type="Proteomes" id="UP001180020">
    <property type="component" value="Unassembled WGS sequence"/>
</dbReference>
<name>A0AAV9E9M0_ACOCL</name>
<keyword evidence="3" id="KW-1185">Reference proteome</keyword>
<reference evidence="2" key="2">
    <citation type="submission" date="2023-06" db="EMBL/GenBank/DDBJ databases">
        <authorList>
            <person name="Ma L."/>
            <person name="Liu K.-W."/>
            <person name="Li Z."/>
            <person name="Hsiao Y.-Y."/>
            <person name="Qi Y."/>
            <person name="Fu T."/>
            <person name="Tang G."/>
            <person name="Zhang D."/>
            <person name="Sun W.-H."/>
            <person name="Liu D.-K."/>
            <person name="Li Y."/>
            <person name="Chen G.-Z."/>
            <person name="Liu X.-D."/>
            <person name="Liao X.-Y."/>
            <person name="Jiang Y.-T."/>
            <person name="Yu X."/>
            <person name="Hao Y."/>
            <person name="Huang J."/>
            <person name="Zhao X.-W."/>
            <person name="Ke S."/>
            <person name="Chen Y.-Y."/>
            <person name="Wu W.-L."/>
            <person name="Hsu J.-L."/>
            <person name="Lin Y.-F."/>
            <person name="Huang M.-D."/>
            <person name="Li C.-Y."/>
            <person name="Huang L."/>
            <person name="Wang Z.-W."/>
            <person name="Zhao X."/>
            <person name="Zhong W.-Y."/>
            <person name="Peng D.-H."/>
            <person name="Ahmad S."/>
            <person name="Lan S."/>
            <person name="Zhang J.-S."/>
            <person name="Tsai W.-C."/>
            <person name="Van De Peer Y."/>
            <person name="Liu Z.-J."/>
        </authorList>
    </citation>
    <scope>NUCLEOTIDE SEQUENCE</scope>
    <source>
        <strain evidence="2">CP</strain>
        <tissue evidence="2">Leaves</tissue>
    </source>
</reference>
<accession>A0AAV9E9M0</accession>
<organism evidence="2 3">
    <name type="scientific">Acorus calamus</name>
    <name type="common">Sweet flag</name>
    <dbReference type="NCBI Taxonomy" id="4465"/>
    <lineage>
        <taxon>Eukaryota</taxon>
        <taxon>Viridiplantae</taxon>
        <taxon>Streptophyta</taxon>
        <taxon>Embryophyta</taxon>
        <taxon>Tracheophyta</taxon>
        <taxon>Spermatophyta</taxon>
        <taxon>Magnoliopsida</taxon>
        <taxon>Liliopsida</taxon>
        <taxon>Acoraceae</taxon>
        <taxon>Acorus</taxon>
    </lineage>
</organism>
<feature type="compositionally biased region" description="Low complexity" evidence="1">
    <location>
        <begin position="47"/>
        <end position="62"/>
    </location>
</feature>
<evidence type="ECO:0000256" key="1">
    <source>
        <dbReference type="SAM" id="MobiDB-lite"/>
    </source>
</evidence>
<comment type="caution">
    <text evidence="2">The sequence shown here is derived from an EMBL/GenBank/DDBJ whole genome shotgun (WGS) entry which is preliminary data.</text>
</comment>
<reference evidence="2" key="1">
    <citation type="journal article" date="2023" name="Nat. Commun.">
        <title>Diploid and tetraploid genomes of Acorus and the evolution of monocots.</title>
        <authorList>
            <person name="Ma L."/>
            <person name="Liu K.W."/>
            <person name="Li Z."/>
            <person name="Hsiao Y.Y."/>
            <person name="Qi Y."/>
            <person name="Fu T."/>
            <person name="Tang G.D."/>
            <person name="Zhang D."/>
            <person name="Sun W.H."/>
            <person name="Liu D.K."/>
            <person name="Li Y."/>
            <person name="Chen G.Z."/>
            <person name="Liu X.D."/>
            <person name="Liao X.Y."/>
            <person name="Jiang Y.T."/>
            <person name="Yu X."/>
            <person name="Hao Y."/>
            <person name="Huang J."/>
            <person name="Zhao X.W."/>
            <person name="Ke S."/>
            <person name="Chen Y.Y."/>
            <person name="Wu W.L."/>
            <person name="Hsu J.L."/>
            <person name="Lin Y.F."/>
            <person name="Huang M.D."/>
            <person name="Li C.Y."/>
            <person name="Huang L."/>
            <person name="Wang Z.W."/>
            <person name="Zhao X."/>
            <person name="Zhong W.Y."/>
            <person name="Peng D.H."/>
            <person name="Ahmad S."/>
            <person name="Lan S."/>
            <person name="Zhang J.S."/>
            <person name="Tsai W.C."/>
            <person name="Van de Peer Y."/>
            <person name="Liu Z.J."/>
        </authorList>
    </citation>
    <scope>NUCLEOTIDE SEQUENCE</scope>
    <source>
        <strain evidence="2">CP</strain>
    </source>
</reference>